<dbReference type="PANTHER" id="PTHR28026">
    <property type="entry name" value="DUF962 DOMAIN PROTEIN (AFU_ORTHOLOGUE AFUA_8G05310)"/>
    <property type="match status" value="1"/>
</dbReference>
<proteinExistence type="predicted"/>
<reference evidence="2" key="2">
    <citation type="submission" date="2006-04" db="EMBL/GenBank/DDBJ databases">
        <authorList>
            <person name="Lee M.-H."/>
            <person name="Song J.K."/>
            <person name="Yoon J.-H."/>
        </authorList>
    </citation>
    <scope>NUCLEOTIDE SEQUENCE</scope>
</reference>
<keyword evidence="1" id="KW-0472">Membrane</keyword>
<dbReference type="GO" id="GO:0016020">
    <property type="term" value="C:membrane"/>
    <property type="evidence" value="ECO:0007669"/>
    <property type="project" value="GOC"/>
</dbReference>
<name>Q1KL83_9BACT</name>
<feature type="transmembrane region" description="Helical" evidence="1">
    <location>
        <begin position="100"/>
        <end position="123"/>
    </location>
</feature>
<accession>Q1KL83</accession>
<dbReference type="AlphaFoldDB" id="Q1KL83"/>
<dbReference type="InterPro" id="IPR009305">
    <property type="entry name" value="Mpo1-like"/>
</dbReference>
<keyword evidence="1" id="KW-0812">Transmembrane</keyword>
<dbReference type="EMBL" id="DQ478880">
    <property type="protein sequence ID" value="ABF18934.1"/>
    <property type="molecule type" value="Genomic_DNA"/>
</dbReference>
<feature type="transmembrane region" description="Helical" evidence="1">
    <location>
        <begin position="21"/>
        <end position="45"/>
    </location>
</feature>
<evidence type="ECO:0000256" key="1">
    <source>
        <dbReference type="SAM" id="Phobius"/>
    </source>
</evidence>
<dbReference type="GO" id="GO:0046521">
    <property type="term" value="P:sphingoid catabolic process"/>
    <property type="evidence" value="ECO:0007669"/>
    <property type="project" value="TreeGrafter"/>
</dbReference>
<feature type="transmembrane region" description="Helical" evidence="1">
    <location>
        <begin position="51"/>
        <end position="70"/>
    </location>
</feature>
<keyword evidence="1" id="KW-1133">Transmembrane helix</keyword>
<dbReference type="Pfam" id="PF06127">
    <property type="entry name" value="Mpo1-like"/>
    <property type="match status" value="1"/>
</dbReference>
<protein>
    <submittedName>
        <fullName evidence="2">Putative membrane protein</fullName>
    </submittedName>
</protein>
<organism evidence="2">
    <name type="scientific">uncultured bacterium pFosLip</name>
    <dbReference type="NCBI Taxonomy" id="380391"/>
    <lineage>
        <taxon>Bacteria</taxon>
        <taxon>environmental samples</taxon>
    </lineage>
</organism>
<evidence type="ECO:0000313" key="2">
    <source>
        <dbReference type="EMBL" id="ABF18934.1"/>
    </source>
</evidence>
<dbReference type="PANTHER" id="PTHR28026:SF9">
    <property type="entry name" value="2-HYDROXY-PALMITIC ACID DIOXYGENASE MPO1"/>
    <property type="match status" value="1"/>
</dbReference>
<sequence length="178" mass="19286">MAKNDGKLMDMLTGYAASHQHPFNVSVHMIGIPTIMLGVLIPLTWLGADIAGIRVNMAHAAMIGFFLFYLTLDRWFAIAFLVLAMLVAQLAGVIGEQPIAVSGGIAAAAFFGGYAAQFIGHAVEKSMPVLVKHPVQANLAAPFFQIVEIFKILGLRAELFDELQERIATRRQQQAPPA</sequence>
<feature type="transmembrane region" description="Helical" evidence="1">
    <location>
        <begin position="75"/>
        <end position="94"/>
    </location>
</feature>
<reference evidence="2" key="1">
    <citation type="journal article" date="2006" name="Appl. Environ. Microbiol.">
        <title>Isolation and characterization of a novel lipase from a metagenomic library of tidal flat sediments: evidence for a new family of bacterial lipases.</title>
        <authorList>
            <person name="Lee M.H."/>
            <person name="Lee C.H."/>
            <person name="Oh T.K."/>
            <person name="Song J.K."/>
            <person name="Yoon J.H."/>
        </authorList>
    </citation>
    <scope>NUCLEOTIDE SEQUENCE</scope>
</reference>